<organism evidence="2">
    <name type="scientific">Blastobotrys adeninivorans</name>
    <name type="common">Yeast</name>
    <name type="synonym">Arxula adeninivorans</name>
    <dbReference type="NCBI Taxonomy" id="409370"/>
    <lineage>
        <taxon>Eukaryota</taxon>
        <taxon>Fungi</taxon>
        <taxon>Dikarya</taxon>
        <taxon>Ascomycota</taxon>
        <taxon>Saccharomycotina</taxon>
        <taxon>Dipodascomycetes</taxon>
        <taxon>Dipodascales</taxon>
        <taxon>Trichomonascaceae</taxon>
        <taxon>Blastobotrys</taxon>
    </lineage>
</organism>
<accession>A0A060SX19</accession>
<dbReference type="SUPFAM" id="SSF55144">
    <property type="entry name" value="LigT-like"/>
    <property type="match status" value="1"/>
</dbReference>
<reference evidence="2" key="1">
    <citation type="submission" date="2014-02" db="EMBL/GenBank/DDBJ databases">
        <authorList>
            <person name="Genoscope - CEA"/>
        </authorList>
    </citation>
    <scope>NUCLEOTIDE SEQUENCE</scope>
    <source>
        <strain evidence="2">LS3</strain>
    </source>
</reference>
<name>A0A060SX19_BLAAD</name>
<protein>
    <submittedName>
        <fullName evidence="2">ARAD1A05280p</fullName>
    </submittedName>
</protein>
<reference evidence="2" key="2">
    <citation type="submission" date="2014-06" db="EMBL/GenBank/DDBJ databases">
        <title>The complete genome of Blastobotrys (Arxula) adeninivorans LS3 - a yeast of biotechnological interest.</title>
        <authorList>
            <person name="Kunze G."/>
            <person name="Gaillardin C."/>
            <person name="Czernicka M."/>
            <person name="Durrens P."/>
            <person name="Martin T."/>
            <person name="Boer E."/>
            <person name="Gabaldon T."/>
            <person name="Cruz J."/>
            <person name="Talla E."/>
            <person name="Marck C."/>
            <person name="Goffeau A."/>
            <person name="Barbe V."/>
            <person name="Baret P."/>
            <person name="Baronian K."/>
            <person name="Beier S."/>
            <person name="Bleykasten C."/>
            <person name="Bode R."/>
            <person name="Casaregola S."/>
            <person name="Despons L."/>
            <person name="Fairhead C."/>
            <person name="Giersberg M."/>
            <person name="Gierski P."/>
            <person name="Hahnel U."/>
            <person name="Hartmann A."/>
            <person name="Jankowska D."/>
            <person name="Jubin C."/>
            <person name="Jung P."/>
            <person name="Lafontaine I."/>
            <person name="Leh-Louis V."/>
            <person name="Lemaire M."/>
            <person name="Marcet-Houben M."/>
            <person name="Mascher M."/>
            <person name="Morel G."/>
            <person name="Richard G.-F."/>
            <person name="Riechen J."/>
            <person name="Sacerdot C."/>
            <person name="Sarkar A."/>
            <person name="Savel G."/>
            <person name="Schacherer J."/>
            <person name="Sherman D."/>
            <person name="Straub M.-L."/>
            <person name="Stein N."/>
            <person name="Thierry A."/>
            <person name="Trautwein-Schult A."/>
            <person name="Westhof E."/>
            <person name="Worch S."/>
            <person name="Dujon B."/>
            <person name="Souciet J.-L."/>
            <person name="Wincker P."/>
            <person name="Scholz U."/>
            <person name="Neuveglise N."/>
        </authorList>
    </citation>
    <scope>NUCLEOTIDE SEQUENCE</scope>
    <source>
        <strain evidence="2">LS3</strain>
    </source>
</reference>
<gene>
    <name evidence="2" type="ORF">GNLVRS02_ARAD1A05280g</name>
</gene>
<dbReference type="PhylomeDB" id="A0A060SX19"/>
<dbReference type="EMBL" id="HG937691">
    <property type="protein sequence ID" value="CDP33253.1"/>
    <property type="molecule type" value="Genomic_DNA"/>
</dbReference>
<feature type="region of interest" description="Disordered" evidence="1">
    <location>
        <begin position="1"/>
        <end position="25"/>
    </location>
</feature>
<evidence type="ECO:0000256" key="1">
    <source>
        <dbReference type="SAM" id="MobiDB-lite"/>
    </source>
</evidence>
<evidence type="ECO:0000313" key="2">
    <source>
        <dbReference type="EMBL" id="CDP33253.1"/>
    </source>
</evidence>
<dbReference type="AlphaFoldDB" id="A0A060SX19"/>
<dbReference type="InterPro" id="IPR009097">
    <property type="entry name" value="Cyclic_Pdiesterase"/>
</dbReference>
<proteinExistence type="predicted"/>
<sequence length="251" mass="27711">MQNLYGPVRAQYPDGNSEDSSRRKRNETCIQALVDNSQVNPDPYLPPPGLSFVDHDNRHAITLLSRPPHDVISVINTVQYRLGSVAQVWFPGNDLLHLTLMEIIHSQPEAELARYVDNHDLKGVLKSVDNLLQERQFKLHAPSVSIDANGIALSFVTAPDSGVPSSGHLRYDLFNVLTSAGITPAPRYAGPSCHVSLGRYSQVLTQSEIQALIGEVSKLNGWLADEKVCWTIDKAQFTIGKTWYGGGDRID</sequence>